<dbReference type="PANTHER" id="PTHR24298:SF441">
    <property type="entry name" value="CYTOCHROME P450 81D1"/>
    <property type="match status" value="1"/>
</dbReference>
<evidence type="ECO:0000256" key="1">
    <source>
        <dbReference type="ARBA" id="ARBA00001971"/>
    </source>
</evidence>
<keyword evidence="10" id="KW-0472">Membrane</keyword>
<comment type="cofactor">
    <cofactor evidence="1">
        <name>heme</name>
        <dbReference type="ChEBI" id="CHEBI:30413"/>
    </cofactor>
</comment>
<keyword evidence="4" id="KW-0349">Heme</keyword>
<keyword evidence="12" id="KW-1185">Reference proteome</keyword>
<accession>A0ABM0U429</accession>
<proteinExistence type="inferred from homology"/>
<dbReference type="SUPFAM" id="SSF48264">
    <property type="entry name" value="Cytochrome P450"/>
    <property type="match status" value="1"/>
</dbReference>
<keyword evidence="4" id="KW-0408">Iron</keyword>
<evidence type="ECO:0000313" key="12">
    <source>
        <dbReference type="Proteomes" id="UP000694864"/>
    </source>
</evidence>
<comment type="similarity">
    <text evidence="3">Belongs to the cytochrome P450 family.</text>
</comment>
<evidence type="ECO:0000256" key="4">
    <source>
        <dbReference type="ARBA" id="ARBA00022617"/>
    </source>
</evidence>
<organism evidence="12 13">
    <name type="scientific">Camelina sativa</name>
    <name type="common">False flax</name>
    <name type="synonym">Myagrum sativum</name>
    <dbReference type="NCBI Taxonomy" id="90675"/>
    <lineage>
        <taxon>Eukaryota</taxon>
        <taxon>Viridiplantae</taxon>
        <taxon>Streptophyta</taxon>
        <taxon>Embryophyta</taxon>
        <taxon>Tracheophyta</taxon>
        <taxon>Spermatophyta</taxon>
        <taxon>Magnoliopsida</taxon>
        <taxon>eudicotyledons</taxon>
        <taxon>Gunneridae</taxon>
        <taxon>Pentapetalae</taxon>
        <taxon>rosids</taxon>
        <taxon>malvids</taxon>
        <taxon>Brassicales</taxon>
        <taxon>Brassicaceae</taxon>
        <taxon>Camelineae</taxon>
        <taxon>Camelina</taxon>
    </lineage>
</organism>
<dbReference type="PANTHER" id="PTHR24298">
    <property type="entry name" value="FLAVONOID 3'-MONOOXYGENASE-RELATED"/>
    <property type="match status" value="1"/>
</dbReference>
<evidence type="ECO:0000256" key="6">
    <source>
        <dbReference type="ARBA" id="ARBA00022723"/>
    </source>
</evidence>
<dbReference type="InterPro" id="IPR036396">
    <property type="entry name" value="Cyt_P450_sf"/>
</dbReference>
<evidence type="ECO:0000256" key="10">
    <source>
        <dbReference type="ARBA" id="ARBA00023136"/>
    </source>
</evidence>
<keyword evidence="6" id="KW-0479">Metal-binding</keyword>
<evidence type="ECO:0000256" key="2">
    <source>
        <dbReference type="ARBA" id="ARBA00004167"/>
    </source>
</evidence>
<protein>
    <submittedName>
        <fullName evidence="13">Uncharacterized protein LOC104719304</fullName>
    </submittedName>
</protein>
<evidence type="ECO:0000256" key="5">
    <source>
        <dbReference type="ARBA" id="ARBA00022692"/>
    </source>
</evidence>
<keyword evidence="7" id="KW-1133">Transmembrane helix</keyword>
<feature type="region of interest" description="Disordered" evidence="11">
    <location>
        <begin position="1"/>
        <end position="21"/>
    </location>
</feature>
<evidence type="ECO:0000256" key="3">
    <source>
        <dbReference type="ARBA" id="ARBA00010617"/>
    </source>
</evidence>
<dbReference type="InterPro" id="IPR051103">
    <property type="entry name" value="Plant_metabolite_P450s"/>
</dbReference>
<evidence type="ECO:0000256" key="11">
    <source>
        <dbReference type="SAM" id="MobiDB-lite"/>
    </source>
</evidence>
<evidence type="ECO:0000256" key="7">
    <source>
        <dbReference type="ARBA" id="ARBA00022989"/>
    </source>
</evidence>
<sequence>MVARNRPPTPPEAAHPPHPPLLLRVPRPQRRWRRDVPPTWLPSSLRGVIICGCGRGVLWQERRRPGKPASCYHRETRWYNNTNMIGAPYGDHWRNLRRLCTIEIFSTHRLNCLLYVRTDEVRRLISRLFRSAGTGNTVVEMKAMLMAGRLYPMAE</sequence>
<reference evidence="13" key="2">
    <citation type="submission" date="2025-08" db="UniProtKB">
        <authorList>
            <consortium name="RefSeq"/>
        </authorList>
    </citation>
    <scope>IDENTIFICATION</scope>
    <source>
        <tissue evidence="13">Leaf</tissue>
    </source>
</reference>
<dbReference type="RefSeq" id="XP_010435500.1">
    <property type="nucleotide sequence ID" value="XM_010437198.2"/>
</dbReference>
<keyword evidence="8" id="KW-0560">Oxidoreductase</keyword>
<dbReference type="Proteomes" id="UP000694864">
    <property type="component" value="Chromosome 10"/>
</dbReference>
<dbReference type="GeneID" id="104719304"/>
<comment type="subcellular location">
    <subcellularLocation>
        <location evidence="2">Membrane</location>
        <topology evidence="2">Single-pass membrane protein</topology>
    </subcellularLocation>
</comment>
<name>A0ABM0U429_CAMSA</name>
<gene>
    <name evidence="13" type="primary">LOC104719304</name>
</gene>
<evidence type="ECO:0000256" key="9">
    <source>
        <dbReference type="ARBA" id="ARBA00023033"/>
    </source>
</evidence>
<feature type="compositionally biased region" description="Pro residues" evidence="11">
    <location>
        <begin position="7"/>
        <end position="20"/>
    </location>
</feature>
<evidence type="ECO:0000256" key="8">
    <source>
        <dbReference type="ARBA" id="ARBA00023002"/>
    </source>
</evidence>
<keyword evidence="5" id="KW-0812">Transmembrane</keyword>
<reference evidence="12" key="1">
    <citation type="journal article" date="2014" name="Nat. Commun.">
        <title>The emerging biofuel crop Camelina sativa retains a highly undifferentiated hexaploid genome structure.</title>
        <authorList>
            <person name="Kagale S."/>
            <person name="Koh C."/>
            <person name="Nixon J."/>
            <person name="Bollina V."/>
            <person name="Clarke W.E."/>
            <person name="Tuteja R."/>
            <person name="Spillane C."/>
            <person name="Robinson S.J."/>
            <person name="Links M.G."/>
            <person name="Clarke C."/>
            <person name="Higgins E.E."/>
            <person name="Huebert T."/>
            <person name="Sharpe A.G."/>
            <person name="Parkin I.A."/>
        </authorList>
    </citation>
    <scope>NUCLEOTIDE SEQUENCE [LARGE SCALE GENOMIC DNA]</scope>
    <source>
        <strain evidence="12">cv. DH55</strain>
    </source>
</reference>
<keyword evidence="9" id="KW-0503">Monooxygenase</keyword>
<dbReference type="Gene3D" id="1.10.630.10">
    <property type="entry name" value="Cytochrome P450"/>
    <property type="match status" value="1"/>
</dbReference>
<evidence type="ECO:0000313" key="13">
    <source>
        <dbReference type="RefSeq" id="XP_010435500.1"/>
    </source>
</evidence>